<reference evidence="3" key="1">
    <citation type="journal article" date="2022" name="bioRxiv">
        <title>Thiovibrio frasassiensisgen. nov., sp. nov., an autotrophic, elemental sulfur disproportionating bacterium isolated from sulfidic karst sediment, and proposal of Thiovibrionaceae fam. nov.</title>
        <authorList>
            <person name="Aronson H."/>
            <person name="Thomas C."/>
            <person name="Bhattacharyya M."/>
            <person name="Eckstein S."/>
            <person name="Jensen S."/>
            <person name="Barco R."/>
            <person name="Macalady J."/>
            <person name="Amend J."/>
        </authorList>
    </citation>
    <scope>NUCLEOTIDE SEQUENCE</scope>
    <source>
        <strain evidence="3">RS19-109</strain>
    </source>
</reference>
<dbReference type="InterPro" id="IPR052048">
    <property type="entry name" value="ST_Response_Regulator"/>
</dbReference>
<organism evidence="3 4">
    <name type="scientific">Thiovibrio frasassiensis</name>
    <dbReference type="NCBI Taxonomy" id="2984131"/>
    <lineage>
        <taxon>Bacteria</taxon>
        <taxon>Pseudomonadati</taxon>
        <taxon>Thermodesulfobacteriota</taxon>
        <taxon>Desulfobulbia</taxon>
        <taxon>Desulfobulbales</taxon>
        <taxon>Thiovibrionaceae</taxon>
        <taxon>Thiovibrio</taxon>
    </lineage>
</organism>
<gene>
    <name evidence="3" type="ORF">OLX77_05860</name>
</gene>
<dbReference type="PANTHER" id="PTHR43228">
    <property type="entry name" value="TWO-COMPONENT RESPONSE REGULATOR"/>
    <property type="match status" value="1"/>
</dbReference>
<dbReference type="InterPro" id="IPR011006">
    <property type="entry name" value="CheY-like_superfamily"/>
</dbReference>
<sequence>MTQVNRTILIVDDTAVLRNIMKMQLQRMGFFHIHEATDGSEAMKILYAQKIDLVISDWNMPVMNGFELLREIRANEALKHTPFIMVTAEATQDRICMALRLKVDELILKPFTLEILERKILQVIQ</sequence>
<accession>A0A9X4RLT5</accession>
<keyword evidence="4" id="KW-1185">Reference proteome</keyword>
<dbReference type="SMART" id="SM00448">
    <property type="entry name" value="REC"/>
    <property type="match status" value="1"/>
</dbReference>
<protein>
    <submittedName>
        <fullName evidence="3">Response regulator</fullName>
    </submittedName>
</protein>
<evidence type="ECO:0000313" key="4">
    <source>
        <dbReference type="Proteomes" id="UP001154240"/>
    </source>
</evidence>
<evidence type="ECO:0000313" key="3">
    <source>
        <dbReference type="EMBL" id="MDG4475685.1"/>
    </source>
</evidence>
<feature type="modified residue" description="4-aspartylphosphate" evidence="1">
    <location>
        <position position="57"/>
    </location>
</feature>
<dbReference type="SUPFAM" id="SSF52172">
    <property type="entry name" value="CheY-like"/>
    <property type="match status" value="1"/>
</dbReference>
<dbReference type="Pfam" id="PF00072">
    <property type="entry name" value="Response_reg"/>
    <property type="match status" value="1"/>
</dbReference>
<comment type="caution">
    <text evidence="3">The sequence shown here is derived from an EMBL/GenBank/DDBJ whole genome shotgun (WGS) entry which is preliminary data.</text>
</comment>
<dbReference type="InterPro" id="IPR001789">
    <property type="entry name" value="Sig_transdc_resp-reg_receiver"/>
</dbReference>
<dbReference type="AlphaFoldDB" id="A0A9X4RLT5"/>
<proteinExistence type="predicted"/>
<dbReference type="EMBL" id="JAPHEH010000001">
    <property type="protein sequence ID" value="MDG4475685.1"/>
    <property type="molecule type" value="Genomic_DNA"/>
</dbReference>
<evidence type="ECO:0000256" key="1">
    <source>
        <dbReference type="PROSITE-ProRule" id="PRU00169"/>
    </source>
</evidence>
<reference evidence="3" key="2">
    <citation type="submission" date="2022-10" db="EMBL/GenBank/DDBJ databases">
        <authorList>
            <person name="Aronson H.S."/>
        </authorList>
    </citation>
    <scope>NUCLEOTIDE SEQUENCE</scope>
    <source>
        <strain evidence="3">RS19-109</strain>
    </source>
</reference>
<evidence type="ECO:0000259" key="2">
    <source>
        <dbReference type="PROSITE" id="PS50110"/>
    </source>
</evidence>
<name>A0A9X4RLT5_9BACT</name>
<dbReference type="PROSITE" id="PS50110">
    <property type="entry name" value="RESPONSE_REGULATORY"/>
    <property type="match status" value="1"/>
</dbReference>
<feature type="domain" description="Response regulatory" evidence="2">
    <location>
        <begin position="7"/>
        <end position="124"/>
    </location>
</feature>
<dbReference type="RefSeq" id="WP_307632658.1">
    <property type="nucleotide sequence ID" value="NZ_JAPHEH010000001.1"/>
</dbReference>
<dbReference type="Proteomes" id="UP001154240">
    <property type="component" value="Unassembled WGS sequence"/>
</dbReference>
<dbReference type="Gene3D" id="3.40.50.2300">
    <property type="match status" value="1"/>
</dbReference>
<keyword evidence="1" id="KW-0597">Phosphoprotein</keyword>
<dbReference type="GO" id="GO:0000160">
    <property type="term" value="P:phosphorelay signal transduction system"/>
    <property type="evidence" value="ECO:0007669"/>
    <property type="project" value="InterPro"/>
</dbReference>
<dbReference type="PANTHER" id="PTHR43228:SF1">
    <property type="entry name" value="TWO-COMPONENT RESPONSE REGULATOR ARR22"/>
    <property type="match status" value="1"/>
</dbReference>